<dbReference type="EMBL" id="CADEBC010000858">
    <property type="protein sequence ID" value="CAB3261018.1"/>
    <property type="molecule type" value="Genomic_DNA"/>
</dbReference>
<keyword evidence="2" id="KW-1185">Reference proteome</keyword>
<name>A0A8S1BLB0_ARCPL</name>
<organism evidence="1 2">
    <name type="scientific">Arctia plantaginis</name>
    <name type="common">Wood tiger moth</name>
    <name type="synonym">Phalaena plantaginis</name>
    <dbReference type="NCBI Taxonomy" id="874455"/>
    <lineage>
        <taxon>Eukaryota</taxon>
        <taxon>Metazoa</taxon>
        <taxon>Ecdysozoa</taxon>
        <taxon>Arthropoda</taxon>
        <taxon>Hexapoda</taxon>
        <taxon>Insecta</taxon>
        <taxon>Pterygota</taxon>
        <taxon>Neoptera</taxon>
        <taxon>Endopterygota</taxon>
        <taxon>Lepidoptera</taxon>
        <taxon>Glossata</taxon>
        <taxon>Ditrysia</taxon>
        <taxon>Noctuoidea</taxon>
        <taxon>Erebidae</taxon>
        <taxon>Arctiinae</taxon>
        <taxon>Arctia</taxon>
    </lineage>
</organism>
<evidence type="ECO:0000313" key="2">
    <source>
        <dbReference type="Proteomes" id="UP000494106"/>
    </source>
</evidence>
<comment type="caution">
    <text evidence="1">The sequence shown here is derived from an EMBL/GenBank/DDBJ whole genome shotgun (WGS) entry which is preliminary data.</text>
</comment>
<accession>A0A8S1BLB0</accession>
<evidence type="ECO:0000313" key="1">
    <source>
        <dbReference type="EMBL" id="CAB3261018.1"/>
    </source>
</evidence>
<protein>
    <submittedName>
        <fullName evidence="1">Uncharacterized protein</fullName>
    </submittedName>
</protein>
<gene>
    <name evidence="1" type="ORF">APLA_LOCUS17615</name>
</gene>
<dbReference type="Proteomes" id="UP000494106">
    <property type="component" value="Unassembled WGS sequence"/>
</dbReference>
<reference evidence="1 2" key="1">
    <citation type="submission" date="2020-04" db="EMBL/GenBank/DDBJ databases">
        <authorList>
            <person name="Wallbank WR R."/>
            <person name="Pardo Diaz C."/>
            <person name="Kozak K."/>
            <person name="Martin S."/>
            <person name="Jiggins C."/>
            <person name="Moest M."/>
            <person name="Warren A I."/>
            <person name="Byers J.R.P. K."/>
            <person name="Montejo-Kovacevich G."/>
            <person name="Yen C E."/>
        </authorList>
    </citation>
    <scope>NUCLEOTIDE SEQUENCE [LARGE SCALE GENOMIC DNA]</scope>
</reference>
<proteinExistence type="predicted"/>
<dbReference type="OrthoDB" id="415068at2759"/>
<sequence length="82" mass="9903">MPLQRAQNYNLKQITNAPWFITTKEIHEILNMPMVREVINSHDSRYKSRLQKYPNQLAGQLTIPETTRRLKKRRDLFDEYSQ</sequence>
<dbReference type="AlphaFoldDB" id="A0A8S1BLB0"/>